<keyword evidence="2" id="KW-1185">Reference proteome</keyword>
<dbReference type="InterPro" id="IPR035437">
    <property type="entry name" value="SNase_OB-fold_sf"/>
</dbReference>
<evidence type="ECO:0008006" key="3">
    <source>
        <dbReference type="Google" id="ProtNLM"/>
    </source>
</evidence>
<dbReference type="Proteomes" id="UP000078542">
    <property type="component" value="Unassembled WGS sequence"/>
</dbReference>
<dbReference type="SUPFAM" id="SSF63748">
    <property type="entry name" value="Tudor/PWWP/MBT"/>
    <property type="match status" value="1"/>
</dbReference>
<dbReference type="EMBL" id="KQ978032">
    <property type="protein sequence ID" value="KYM97834.1"/>
    <property type="molecule type" value="Genomic_DNA"/>
</dbReference>
<dbReference type="Gene3D" id="2.40.50.90">
    <property type="match status" value="1"/>
</dbReference>
<organism evidence="1 2">
    <name type="scientific">Cyphomyrmex costatus</name>
    <dbReference type="NCBI Taxonomy" id="456900"/>
    <lineage>
        <taxon>Eukaryota</taxon>
        <taxon>Metazoa</taxon>
        <taxon>Ecdysozoa</taxon>
        <taxon>Arthropoda</taxon>
        <taxon>Hexapoda</taxon>
        <taxon>Insecta</taxon>
        <taxon>Pterygota</taxon>
        <taxon>Neoptera</taxon>
        <taxon>Endopterygota</taxon>
        <taxon>Hymenoptera</taxon>
        <taxon>Apocrita</taxon>
        <taxon>Aculeata</taxon>
        <taxon>Formicoidea</taxon>
        <taxon>Formicidae</taxon>
        <taxon>Myrmicinae</taxon>
        <taxon>Cyphomyrmex</taxon>
    </lineage>
</organism>
<protein>
    <recommendedName>
        <fullName evidence="3">Tudor domain-containing protein</fullName>
    </recommendedName>
</protein>
<name>A0A151ICL9_9HYME</name>
<reference evidence="1 2" key="1">
    <citation type="submission" date="2016-03" db="EMBL/GenBank/DDBJ databases">
        <title>Cyphomyrmex costatus WGS genome.</title>
        <authorList>
            <person name="Nygaard S."/>
            <person name="Hu H."/>
            <person name="Boomsma J."/>
            <person name="Zhang G."/>
        </authorList>
    </citation>
    <scope>NUCLEOTIDE SEQUENCE [LARGE SCALE GENOMIC DNA]</scope>
    <source>
        <strain evidence="1">MS0001</strain>
        <tissue evidence="1">Whole body</tissue>
    </source>
</reference>
<proteinExistence type="predicted"/>
<sequence length="197" mass="22669">MDVRSINTVDLSRGSLHVRIIKVESPTLLKVHLYHAREYLEELLDDLTHRMTRKSQNLICNWQRGVIINLADRTTATIALRDWGRVIRRPISEIYILEDKFRELNWQSIPCGLAHLCPVGSKSRWSRKSRALTKLLLGQREGWMRILEPIQNHAAVITLELKRESEDEMSSLKEMLIATGCAQHTDEKIVSAIPGIL</sequence>
<gene>
    <name evidence="1" type="ORF">ALC62_11473</name>
</gene>
<evidence type="ECO:0000313" key="2">
    <source>
        <dbReference type="Proteomes" id="UP000078542"/>
    </source>
</evidence>
<accession>A0A151ICL9</accession>
<dbReference type="AlphaFoldDB" id="A0A151ICL9"/>
<evidence type="ECO:0000313" key="1">
    <source>
        <dbReference type="EMBL" id="KYM97834.1"/>
    </source>
</evidence>
<dbReference type="Gene3D" id="2.30.30.140">
    <property type="match status" value="1"/>
</dbReference>
<dbReference type="STRING" id="456900.A0A151ICL9"/>